<dbReference type="Pfam" id="PF05708">
    <property type="entry name" value="Peptidase_C92"/>
    <property type="match status" value="1"/>
</dbReference>
<protein>
    <recommendedName>
        <fullName evidence="3">Peptidase</fullName>
    </recommendedName>
</protein>
<gene>
    <name evidence="1" type="ORF">MM171A01247_0010</name>
    <name evidence="2" type="ORF">MM171B01623_0011</name>
</gene>
<dbReference type="EMBL" id="MT143636">
    <property type="protein sequence ID" value="QJA99225.1"/>
    <property type="molecule type" value="Genomic_DNA"/>
</dbReference>
<organism evidence="2">
    <name type="scientific">viral metagenome</name>
    <dbReference type="NCBI Taxonomy" id="1070528"/>
    <lineage>
        <taxon>unclassified sequences</taxon>
        <taxon>metagenomes</taxon>
        <taxon>organismal metagenomes</taxon>
    </lineage>
</organism>
<dbReference type="InterPro" id="IPR038765">
    <property type="entry name" value="Papain-like_cys_pep_sf"/>
</dbReference>
<evidence type="ECO:0008006" key="3">
    <source>
        <dbReference type="Google" id="ProtNLM"/>
    </source>
</evidence>
<accession>A0A6M3M2U2</accession>
<sequence length="200" mass="23306">MKEFIYNRYKQVMTFFGDIMVAFEPPACKAKQILEMGPFLERGNVICRYYDYYLDGWFIPGVFTHSGIIVSPQEIIHSVAEGVGIVHPIDFVKDTDGFIILSPNYPSYSDLQKACGRAYWHVTHKTEYDFTFKDPNKFYCHEFTVDFLRAGGIKYITPTVIPFGIWPFKFNKELYLADDIIEVCQEKYRFEGGNHAKEIK</sequence>
<evidence type="ECO:0000313" key="1">
    <source>
        <dbReference type="EMBL" id="QJA99225.1"/>
    </source>
</evidence>
<evidence type="ECO:0000313" key="2">
    <source>
        <dbReference type="EMBL" id="QJB01967.1"/>
    </source>
</evidence>
<dbReference type="EMBL" id="MT143748">
    <property type="protein sequence ID" value="QJB01967.1"/>
    <property type="molecule type" value="Genomic_DNA"/>
</dbReference>
<dbReference type="SUPFAM" id="SSF54001">
    <property type="entry name" value="Cysteine proteinases"/>
    <property type="match status" value="1"/>
</dbReference>
<dbReference type="Gene3D" id="3.90.1720.10">
    <property type="entry name" value="endopeptidase domain like (from Nostoc punctiforme)"/>
    <property type="match status" value="1"/>
</dbReference>
<name>A0A6M3M2U2_9ZZZZ</name>
<proteinExistence type="predicted"/>
<reference evidence="2" key="1">
    <citation type="submission" date="2020-03" db="EMBL/GenBank/DDBJ databases">
        <title>The deep terrestrial virosphere.</title>
        <authorList>
            <person name="Holmfeldt K."/>
            <person name="Nilsson E."/>
            <person name="Simone D."/>
            <person name="Lopez-Fernandez M."/>
            <person name="Wu X."/>
            <person name="de Brujin I."/>
            <person name="Lundin D."/>
            <person name="Andersson A."/>
            <person name="Bertilsson S."/>
            <person name="Dopson M."/>
        </authorList>
    </citation>
    <scope>NUCLEOTIDE SEQUENCE</scope>
    <source>
        <strain evidence="1">MM171A01247</strain>
        <strain evidence="2">MM171B01623</strain>
    </source>
</reference>
<dbReference type="InterPro" id="IPR024453">
    <property type="entry name" value="Peptidase_C92"/>
</dbReference>
<dbReference type="AlphaFoldDB" id="A0A6M3M2U2"/>